<dbReference type="EMBL" id="RQXW01000001">
    <property type="protein sequence ID" value="RTE67792.1"/>
    <property type="molecule type" value="Genomic_DNA"/>
</dbReference>
<keyword evidence="2" id="KW-1134">Transmembrane beta strand</keyword>
<dbReference type="GO" id="GO:0015562">
    <property type="term" value="F:efflux transmembrane transporter activity"/>
    <property type="evidence" value="ECO:0007669"/>
    <property type="project" value="InterPro"/>
</dbReference>
<protein>
    <submittedName>
        <fullName evidence="3">Efflux transporter outer membrane subunit</fullName>
    </submittedName>
</protein>
<keyword evidence="4" id="KW-1185">Reference proteome</keyword>
<dbReference type="Gene3D" id="2.20.200.10">
    <property type="entry name" value="Outer membrane efflux proteins (OEP)"/>
    <property type="match status" value="1"/>
</dbReference>
<evidence type="ECO:0000313" key="4">
    <source>
        <dbReference type="Proteomes" id="UP000283087"/>
    </source>
</evidence>
<organism evidence="3 4">
    <name type="scientific">Amphritea opalescens</name>
    <dbReference type="NCBI Taxonomy" id="2490544"/>
    <lineage>
        <taxon>Bacteria</taxon>
        <taxon>Pseudomonadati</taxon>
        <taxon>Pseudomonadota</taxon>
        <taxon>Gammaproteobacteria</taxon>
        <taxon>Oceanospirillales</taxon>
        <taxon>Oceanospirillaceae</taxon>
        <taxon>Amphritea</taxon>
    </lineage>
</organism>
<dbReference type="NCBIfam" id="TIGR01845">
    <property type="entry name" value="outer_NodT"/>
    <property type="match status" value="1"/>
</dbReference>
<dbReference type="GO" id="GO:0009279">
    <property type="term" value="C:cell outer membrane"/>
    <property type="evidence" value="ECO:0007669"/>
    <property type="project" value="UniProtKB-SubCell"/>
</dbReference>
<dbReference type="SUPFAM" id="SSF56954">
    <property type="entry name" value="Outer membrane efflux proteins (OEP)"/>
    <property type="match status" value="1"/>
</dbReference>
<dbReference type="Gene3D" id="1.20.1600.10">
    <property type="entry name" value="Outer membrane efflux proteins (OEP)"/>
    <property type="match status" value="1"/>
</dbReference>
<dbReference type="AlphaFoldDB" id="A0A430KWD8"/>
<dbReference type="Proteomes" id="UP000283087">
    <property type="component" value="Unassembled WGS sequence"/>
</dbReference>
<comment type="similarity">
    <text evidence="1 2">Belongs to the outer membrane factor (OMF) (TC 1.B.17) family.</text>
</comment>
<accession>A0A430KWD8</accession>
<dbReference type="PANTHER" id="PTHR30203:SF25">
    <property type="entry name" value="OUTER MEMBRANE PROTEIN-RELATED"/>
    <property type="match status" value="1"/>
</dbReference>
<keyword evidence="2" id="KW-0812">Transmembrane</keyword>
<dbReference type="Pfam" id="PF02321">
    <property type="entry name" value="OEP"/>
    <property type="match status" value="2"/>
</dbReference>
<dbReference type="PANTHER" id="PTHR30203">
    <property type="entry name" value="OUTER MEMBRANE CATION EFFLUX PROTEIN"/>
    <property type="match status" value="1"/>
</dbReference>
<keyword evidence="2" id="KW-0449">Lipoprotein</keyword>
<keyword evidence="2" id="KW-0564">Palmitate</keyword>
<sequence length="506" mass="55715">MTVSILLLTGCAVGPNFQSPSANTDAAVNVVNLTNRQDYNDPYPVSNHQLSSHWWALFNDPALSNLIVRSQAANLDLQIMTSRIEQSRANLGITSAEGLPSLSSTTSYSRERISEKGRFAALGAPTDSDNFWQLGFDATWELDLWGHIQRAEESATAAFKATLYDKEMFNISLAAEVARHYLQFRSLQAQLNITQQNQEIAQQKVKLVASQARNGLAAGFEISMAEAQLATINAQRPKLKQRRNAQLNSLALLLGEPPRVLDELLTDAIALPSLPDEIPIGIPATLVQRRPDILQAEAKLHQATADIGVAKADFYPRITLTGNAGLQGFDSHDLSSWDARFFSVGPSVYLPIFQGGRLKQRLKLTQAKQKEAALSYRKTVLTAWHEVDNALDGLASQRSQVEYLNVAFKNNQQALHFAQRKYEQGVGNYLEVLTAQRNLLNSQMALNDSETNATLRLVTLYKALGGGWDNNLVDTSLSEQATLSPTQIKASNTALAIAQHLDEEHP</sequence>
<name>A0A430KWD8_9GAMM</name>
<evidence type="ECO:0000256" key="2">
    <source>
        <dbReference type="RuleBase" id="RU362097"/>
    </source>
</evidence>
<reference evidence="3 4" key="1">
    <citation type="submission" date="2018-11" db="EMBL/GenBank/DDBJ databases">
        <title>The draft genome sequence of Amphritea opalescens ANRC-JH13T.</title>
        <authorList>
            <person name="Fang Z."/>
            <person name="Zhang Y."/>
            <person name="Han X."/>
        </authorList>
    </citation>
    <scope>NUCLEOTIDE SEQUENCE [LARGE SCALE GENOMIC DNA]</scope>
    <source>
        <strain evidence="3 4">ANRC-JH13</strain>
    </source>
</reference>
<proteinExistence type="inferred from homology"/>
<comment type="caution">
    <text evidence="3">The sequence shown here is derived from an EMBL/GenBank/DDBJ whole genome shotgun (WGS) entry which is preliminary data.</text>
</comment>
<comment type="subcellular location">
    <subcellularLocation>
        <location evidence="2">Cell outer membrane</location>
        <topology evidence="2">Lipid-anchor</topology>
    </subcellularLocation>
</comment>
<evidence type="ECO:0000256" key="1">
    <source>
        <dbReference type="ARBA" id="ARBA00007613"/>
    </source>
</evidence>
<gene>
    <name evidence="3" type="ORF">EH243_00630</name>
</gene>
<dbReference type="InterPro" id="IPR010131">
    <property type="entry name" value="MdtP/NodT-like"/>
</dbReference>
<evidence type="ECO:0000313" key="3">
    <source>
        <dbReference type="EMBL" id="RTE67792.1"/>
    </source>
</evidence>
<dbReference type="OrthoDB" id="9770517at2"/>
<keyword evidence="2" id="KW-0472">Membrane</keyword>
<dbReference type="InterPro" id="IPR003423">
    <property type="entry name" value="OMP_efflux"/>
</dbReference>